<dbReference type="InterPro" id="IPR050678">
    <property type="entry name" value="DNA_Partitioning_ATPase"/>
</dbReference>
<keyword evidence="3" id="KW-1185">Reference proteome</keyword>
<dbReference type="CDD" id="cd02042">
    <property type="entry name" value="ParAB_family"/>
    <property type="match status" value="1"/>
</dbReference>
<dbReference type="PANTHER" id="PTHR13696">
    <property type="entry name" value="P-LOOP CONTAINING NUCLEOSIDE TRIPHOSPHATE HYDROLASE"/>
    <property type="match status" value="1"/>
</dbReference>
<protein>
    <submittedName>
        <fullName evidence="2">ParA family protein</fullName>
    </submittedName>
</protein>
<gene>
    <name evidence="2" type="ORF">ACFSAU_14120</name>
</gene>
<dbReference type="AlphaFoldDB" id="A0ABD6BVA6"/>
<feature type="domain" description="AAA" evidence="1">
    <location>
        <begin position="8"/>
        <end position="174"/>
    </location>
</feature>
<proteinExistence type="predicted"/>
<dbReference type="Proteomes" id="UP001597139">
    <property type="component" value="Unassembled WGS sequence"/>
</dbReference>
<reference evidence="2 3" key="1">
    <citation type="journal article" date="2019" name="Int. J. Syst. Evol. Microbiol.">
        <title>The Global Catalogue of Microorganisms (GCM) 10K type strain sequencing project: providing services to taxonomists for standard genome sequencing and annotation.</title>
        <authorList>
            <consortium name="The Broad Institute Genomics Platform"/>
            <consortium name="The Broad Institute Genome Sequencing Center for Infectious Disease"/>
            <person name="Wu L."/>
            <person name="Ma J."/>
        </authorList>
    </citation>
    <scope>NUCLEOTIDE SEQUENCE [LARGE SCALE GENOMIC DNA]</scope>
    <source>
        <strain evidence="2 3">CGMCC 1.12859</strain>
    </source>
</reference>
<dbReference type="SUPFAM" id="SSF52540">
    <property type="entry name" value="P-loop containing nucleoside triphosphate hydrolases"/>
    <property type="match status" value="1"/>
</dbReference>
<dbReference type="InterPro" id="IPR027417">
    <property type="entry name" value="P-loop_NTPase"/>
</dbReference>
<dbReference type="EMBL" id="JBHUCZ010000012">
    <property type="protein sequence ID" value="MFD1568628.1"/>
    <property type="molecule type" value="Genomic_DNA"/>
</dbReference>
<organism evidence="2 3">
    <name type="scientific">Halolamina litorea</name>
    <dbReference type="NCBI Taxonomy" id="1515593"/>
    <lineage>
        <taxon>Archaea</taxon>
        <taxon>Methanobacteriati</taxon>
        <taxon>Methanobacteriota</taxon>
        <taxon>Stenosarchaea group</taxon>
        <taxon>Halobacteria</taxon>
        <taxon>Halobacteriales</taxon>
        <taxon>Haloferacaceae</taxon>
    </lineage>
</organism>
<evidence type="ECO:0000313" key="3">
    <source>
        <dbReference type="Proteomes" id="UP001597139"/>
    </source>
</evidence>
<dbReference type="RefSeq" id="WP_267648126.1">
    <property type="nucleotide sequence ID" value="NZ_JANHGR010000003.1"/>
</dbReference>
<dbReference type="Pfam" id="PF13614">
    <property type="entry name" value="AAA_31"/>
    <property type="match status" value="1"/>
</dbReference>
<dbReference type="InterPro" id="IPR025669">
    <property type="entry name" value="AAA_dom"/>
</dbReference>
<dbReference type="Gene3D" id="3.40.50.300">
    <property type="entry name" value="P-loop containing nucleotide triphosphate hydrolases"/>
    <property type="match status" value="1"/>
</dbReference>
<evidence type="ECO:0000259" key="1">
    <source>
        <dbReference type="Pfam" id="PF13614"/>
    </source>
</evidence>
<name>A0ABD6BVA6_9EURY</name>
<evidence type="ECO:0000313" key="2">
    <source>
        <dbReference type="EMBL" id="MFD1568628.1"/>
    </source>
</evidence>
<sequence>MTETAPRAVSVGVLKGGFGKTTTAINTARELAHRNDSALVVDLDDNGHMTRQLGFEAEFTSETNHTKRVLVEGEDPTQYTVNVVDGLDLFPAHTELESVENELRNATMGSARLRKHLVDPLLGETYDYIVVDCPANRGKLNDNAMYATGNIIIPLKPESGYDSGLSNTIQRLVEDAREYFELNILAVTPTALNSRIDQDTRDRGLLEQLNSLDIADDIVPSYARITEEEWDAIDAGEYDGGLPGIRFRGSIDAAHDAGLPVRDFDGDCDQLENYAELASIVERGGIDR</sequence>
<comment type="caution">
    <text evidence="2">The sequence shown here is derived from an EMBL/GenBank/DDBJ whole genome shotgun (WGS) entry which is preliminary data.</text>
</comment>
<accession>A0ABD6BVA6</accession>
<dbReference type="PANTHER" id="PTHR13696:SF99">
    <property type="entry name" value="COBYRINIC ACID AC-DIAMIDE SYNTHASE"/>
    <property type="match status" value="1"/>
</dbReference>